<accession>A0A9C7USH3</accession>
<organism evidence="1 2">
    <name type="scientific">Galdieria partita</name>
    <dbReference type="NCBI Taxonomy" id="83374"/>
    <lineage>
        <taxon>Eukaryota</taxon>
        <taxon>Rhodophyta</taxon>
        <taxon>Bangiophyceae</taxon>
        <taxon>Galdieriales</taxon>
        <taxon>Galdieriaceae</taxon>
        <taxon>Galdieria</taxon>
    </lineage>
</organism>
<sequence>MSNALKERKSFFSNRVNTLVENIGTSLRDLLRQAADSSDWRDYAGDLELRLSIENISRDLEELITLSFEIEVLTLEGNLPQIMSEIDSVEAAIQARIAELKFALEQTAEKTTRALQRISDYTPWVLDD</sequence>
<reference evidence="1" key="2">
    <citation type="submission" date="2022-01" db="EMBL/GenBank/DDBJ databases">
        <authorList>
            <person name="Hirooka S."/>
            <person name="Miyagishima S.Y."/>
        </authorList>
    </citation>
    <scope>NUCLEOTIDE SEQUENCE</scope>
    <source>
        <strain evidence="1">NBRC 102759</strain>
    </source>
</reference>
<dbReference type="EMBL" id="BQMJ01000050">
    <property type="protein sequence ID" value="GJQ14021.1"/>
    <property type="molecule type" value="Genomic_DNA"/>
</dbReference>
<dbReference type="OrthoDB" id="10318818at2759"/>
<dbReference type="AlphaFoldDB" id="A0A9C7USH3"/>
<keyword evidence="2" id="KW-1185">Reference proteome</keyword>
<comment type="caution">
    <text evidence="1">The sequence shown here is derived from an EMBL/GenBank/DDBJ whole genome shotgun (WGS) entry which is preliminary data.</text>
</comment>
<gene>
    <name evidence="1" type="ORF">GpartN1_g5812.t1</name>
</gene>
<protein>
    <submittedName>
        <fullName evidence="1">Uncharacterized protein</fullName>
    </submittedName>
</protein>
<reference evidence="1" key="1">
    <citation type="journal article" date="2022" name="Proc. Natl. Acad. Sci. U.S.A.">
        <title>Life cycle and functional genomics of the unicellular red alga Galdieria for elucidating algal and plant evolution and industrial use.</title>
        <authorList>
            <person name="Hirooka S."/>
            <person name="Itabashi T."/>
            <person name="Ichinose T.M."/>
            <person name="Onuma R."/>
            <person name="Fujiwara T."/>
            <person name="Yamashita S."/>
            <person name="Jong L.W."/>
            <person name="Tomita R."/>
            <person name="Iwane A.H."/>
            <person name="Miyagishima S.Y."/>
        </authorList>
    </citation>
    <scope>NUCLEOTIDE SEQUENCE</scope>
    <source>
        <strain evidence="1">NBRC 102759</strain>
    </source>
</reference>
<dbReference type="Proteomes" id="UP001061958">
    <property type="component" value="Unassembled WGS sequence"/>
</dbReference>
<proteinExistence type="predicted"/>
<name>A0A9C7USH3_9RHOD</name>
<evidence type="ECO:0000313" key="1">
    <source>
        <dbReference type="EMBL" id="GJQ14021.1"/>
    </source>
</evidence>
<evidence type="ECO:0000313" key="2">
    <source>
        <dbReference type="Proteomes" id="UP001061958"/>
    </source>
</evidence>